<dbReference type="PANTHER" id="PTHR39173:SF1">
    <property type="entry name" value="ACETYLTRANSFERASE"/>
    <property type="match status" value="1"/>
</dbReference>
<dbReference type="EMBL" id="JAESWC010000014">
    <property type="protein sequence ID" value="MBL4937317.1"/>
    <property type="molecule type" value="Genomic_DNA"/>
</dbReference>
<sequence length="168" mass="19308">MKLELKELSLEDGKDIYEMLQEMGQGENGFENSAYGIDYEDFSAYLQRNYNMAKGIGLSSWQVPQTMYWLIIDEKPVGIGKLRSRLTDALLRVGGHIGYAIIPSKRGKGYGKIMLDELLKEAKKKEIDDVLLTCNEDNIASRKVIETNGGKLENIEEYKCRYWIDNRR</sequence>
<protein>
    <submittedName>
        <fullName evidence="2">GNAT family N-acetyltransferase</fullName>
    </submittedName>
</protein>
<dbReference type="CDD" id="cd04301">
    <property type="entry name" value="NAT_SF"/>
    <property type="match status" value="1"/>
</dbReference>
<dbReference type="InterPro" id="IPR000182">
    <property type="entry name" value="GNAT_dom"/>
</dbReference>
<evidence type="ECO:0000259" key="1">
    <source>
        <dbReference type="PROSITE" id="PS51186"/>
    </source>
</evidence>
<comment type="caution">
    <text evidence="2">The sequence shown here is derived from an EMBL/GenBank/DDBJ whole genome shotgun (WGS) entry which is preliminary data.</text>
</comment>
<keyword evidence="3" id="KW-1185">Reference proteome</keyword>
<organism evidence="2 3">
    <name type="scientific">Clostridium rhizosphaerae</name>
    <dbReference type="NCBI Taxonomy" id="2803861"/>
    <lineage>
        <taxon>Bacteria</taxon>
        <taxon>Bacillati</taxon>
        <taxon>Bacillota</taxon>
        <taxon>Clostridia</taxon>
        <taxon>Eubacteriales</taxon>
        <taxon>Clostridiaceae</taxon>
        <taxon>Clostridium</taxon>
    </lineage>
</organism>
<evidence type="ECO:0000313" key="3">
    <source>
        <dbReference type="Proteomes" id="UP000632377"/>
    </source>
</evidence>
<dbReference type="Proteomes" id="UP000632377">
    <property type="component" value="Unassembled WGS sequence"/>
</dbReference>
<name>A0ABS1TE12_9CLOT</name>
<dbReference type="Gene3D" id="3.40.630.30">
    <property type="match status" value="1"/>
</dbReference>
<gene>
    <name evidence="2" type="ORF">JK636_16430</name>
</gene>
<dbReference type="Pfam" id="PF13302">
    <property type="entry name" value="Acetyltransf_3"/>
    <property type="match status" value="1"/>
</dbReference>
<evidence type="ECO:0000313" key="2">
    <source>
        <dbReference type="EMBL" id="MBL4937317.1"/>
    </source>
</evidence>
<proteinExistence type="predicted"/>
<reference evidence="2 3" key="1">
    <citation type="submission" date="2021-01" db="EMBL/GenBank/DDBJ databases">
        <title>Genome public.</title>
        <authorList>
            <person name="Liu C."/>
            <person name="Sun Q."/>
        </authorList>
    </citation>
    <scope>NUCLEOTIDE SEQUENCE [LARGE SCALE GENOMIC DNA]</scope>
    <source>
        <strain evidence="2 3">YIM B02515</strain>
    </source>
</reference>
<dbReference type="PANTHER" id="PTHR39173">
    <property type="entry name" value="ACETYLTRANSFERASE"/>
    <property type="match status" value="1"/>
</dbReference>
<dbReference type="PROSITE" id="PS51186">
    <property type="entry name" value="GNAT"/>
    <property type="match status" value="1"/>
</dbReference>
<feature type="domain" description="N-acetyltransferase" evidence="1">
    <location>
        <begin position="3"/>
        <end position="167"/>
    </location>
</feature>
<dbReference type="RefSeq" id="WP_202750071.1">
    <property type="nucleotide sequence ID" value="NZ_JAESWC010000014.1"/>
</dbReference>
<accession>A0ABS1TE12</accession>
<dbReference type="SUPFAM" id="SSF55729">
    <property type="entry name" value="Acyl-CoA N-acyltransferases (Nat)"/>
    <property type="match status" value="1"/>
</dbReference>
<dbReference type="InterPro" id="IPR016181">
    <property type="entry name" value="Acyl_CoA_acyltransferase"/>
</dbReference>